<organism evidence="3 4">
    <name type="scientific">Klebsormidium nitens</name>
    <name type="common">Green alga</name>
    <name type="synonym">Ulothrix nitens</name>
    <dbReference type="NCBI Taxonomy" id="105231"/>
    <lineage>
        <taxon>Eukaryota</taxon>
        <taxon>Viridiplantae</taxon>
        <taxon>Streptophyta</taxon>
        <taxon>Klebsormidiophyceae</taxon>
        <taxon>Klebsormidiales</taxon>
        <taxon>Klebsormidiaceae</taxon>
        <taxon>Klebsormidium</taxon>
    </lineage>
</organism>
<dbReference type="PANTHER" id="PTHR36180">
    <property type="entry name" value="DNA-BINDING PROTEIN-RELATED-RELATED"/>
    <property type="match status" value="1"/>
</dbReference>
<sequence>MAKLIERGGPVLGPRGSQIQPDPNWTPNDLESRYVNESGLYELILKSNLPSATAFQDWVVDEVLPSIRKSGQYSHAADHLRTLTVEVERQYIYLAMVQEEPLRIAKYGRTIRKTTERYAENRRKYTKPFFFHPVIEMEVDDAVKAEKFFSKLPEIVDNKHSIKTTLGMDNETFIVPPTLTIQKLHFLMRKAAALSVSKDLLMGHVTGEDKEVTLAKLTLETRRLETDHDYRMEVLKRGEDAVVTIAVPAKKRKVTVTERDNSQETVEETSMEDMGGELVEESTMEYVEGEDATNFDKKVQDFIRSMCEFGIDDRSARTVDRFRTDKVYLHQEFVKLHGKTSPGKFYAACQQLKGVEPVTVCVEDRHIKAFSSIRLKKRSPLLSGEILMNRYLEEKCNAGDDSYCIGKLEFYQNFTQYAKQFVKEDAMTYKHGFSANAFNKFLTSKGISVSRTTWRGAWGKICVGVRPYVGYPTVEEIISVFLEKRSEDREGANVGRPELLSALTTFVRHHYVIAPVVPKDAPTMLFDATSGPRTVRLLAKEADPAAIVRPFDPVSVPANVDGPEVTEMPFDATRAPANVEDPDVTESPFDDVMPPAVTIGPATARLLANVAVPAAIVRPFDPVSVPANVEDPEVTEMPFEDVMPPAQENGPVTRSFPVSGASDIKHVSLEFSQITEFDVLFGTLVLNAGAFLPSNDAQEMPFAADLLDPDDA</sequence>
<proteinExistence type="predicted"/>
<gene>
    <name evidence="3" type="ORF">KFL_008830020</name>
</gene>
<evidence type="ECO:0000313" key="3">
    <source>
        <dbReference type="EMBL" id="GAQ91920.1"/>
    </source>
</evidence>
<reference evidence="3 4" key="1">
    <citation type="journal article" date="2014" name="Nat. Commun.">
        <title>Klebsormidium flaccidum genome reveals primary factors for plant terrestrial adaptation.</title>
        <authorList>
            <person name="Hori K."/>
            <person name="Maruyama F."/>
            <person name="Fujisawa T."/>
            <person name="Togashi T."/>
            <person name="Yamamoto N."/>
            <person name="Seo M."/>
            <person name="Sato S."/>
            <person name="Yamada T."/>
            <person name="Mori H."/>
            <person name="Tajima N."/>
            <person name="Moriyama T."/>
            <person name="Ikeuchi M."/>
            <person name="Watanabe M."/>
            <person name="Wada H."/>
            <person name="Kobayashi K."/>
            <person name="Saito M."/>
            <person name="Masuda T."/>
            <person name="Sasaki-Sekimoto Y."/>
            <person name="Mashiguchi K."/>
            <person name="Awai K."/>
            <person name="Shimojima M."/>
            <person name="Masuda S."/>
            <person name="Iwai M."/>
            <person name="Nobusawa T."/>
            <person name="Narise T."/>
            <person name="Kondo S."/>
            <person name="Saito H."/>
            <person name="Sato R."/>
            <person name="Murakawa M."/>
            <person name="Ihara Y."/>
            <person name="Oshima-Yamada Y."/>
            <person name="Ohtaka K."/>
            <person name="Satoh M."/>
            <person name="Sonobe K."/>
            <person name="Ishii M."/>
            <person name="Ohtani R."/>
            <person name="Kanamori-Sato M."/>
            <person name="Honoki R."/>
            <person name="Miyazaki D."/>
            <person name="Mochizuki H."/>
            <person name="Umetsu J."/>
            <person name="Higashi K."/>
            <person name="Shibata D."/>
            <person name="Kamiya Y."/>
            <person name="Sato N."/>
            <person name="Nakamura Y."/>
            <person name="Tabata S."/>
            <person name="Ida S."/>
            <person name="Kurokawa K."/>
            <person name="Ohta H."/>
        </authorList>
    </citation>
    <scope>NUCLEOTIDE SEQUENCE [LARGE SCALE GENOMIC DNA]</scope>
    <source>
        <strain evidence="3 4">NIES-2285</strain>
    </source>
</reference>
<name>A0A1Y1IM20_KLENI</name>
<feature type="domain" description="Bro-N" evidence="2">
    <location>
        <begin position="1"/>
        <end position="71"/>
    </location>
</feature>
<dbReference type="OrthoDB" id="7468926at2759"/>
<dbReference type="PROSITE" id="PS51750">
    <property type="entry name" value="BRO_N"/>
    <property type="match status" value="1"/>
</dbReference>
<evidence type="ECO:0000313" key="4">
    <source>
        <dbReference type="Proteomes" id="UP000054558"/>
    </source>
</evidence>
<evidence type="ECO:0000259" key="2">
    <source>
        <dbReference type="PROSITE" id="PS51750"/>
    </source>
</evidence>
<evidence type="ECO:0000256" key="1">
    <source>
        <dbReference type="SAM" id="MobiDB-lite"/>
    </source>
</evidence>
<dbReference type="Pfam" id="PF02498">
    <property type="entry name" value="Bro-N"/>
    <property type="match status" value="1"/>
</dbReference>
<dbReference type="EMBL" id="DF237832">
    <property type="protein sequence ID" value="GAQ91920.1"/>
    <property type="molecule type" value="Genomic_DNA"/>
</dbReference>
<protein>
    <recommendedName>
        <fullName evidence="2">Bro-N domain-containing protein</fullName>
    </recommendedName>
</protein>
<keyword evidence="4" id="KW-1185">Reference proteome</keyword>
<dbReference type="AlphaFoldDB" id="A0A1Y1IM20"/>
<feature type="region of interest" description="Disordered" evidence="1">
    <location>
        <begin position="1"/>
        <end position="25"/>
    </location>
</feature>
<dbReference type="InterPro" id="IPR003497">
    <property type="entry name" value="BRO_N_domain"/>
</dbReference>
<dbReference type="PANTHER" id="PTHR36180:SF2">
    <property type="entry name" value="BRO FAMILY PROTEIN"/>
    <property type="match status" value="1"/>
</dbReference>
<accession>A0A1Y1IM20</accession>
<dbReference type="Proteomes" id="UP000054558">
    <property type="component" value="Unassembled WGS sequence"/>
</dbReference>